<dbReference type="SUPFAM" id="SSF55821">
    <property type="entry name" value="YrdC/RibB"/>
    <property type="match status" value="1"/>
</dbReference>
<organism evidence="5 6">
    <name type="scientific">Acetobacter senegalensis</name>
    <dbReference type="NCBI Taxonomy" id="446692"/>
    <lineage>
        <taxon>Bacteria</taxon>
        <taxon>Pseudomonadati</taxon>
        <taxon>Pseudomonadota</taxon>
        <taxon>Alphaproteobacteria</taxon>
        <taxon>Acetobacterales</taxon>
        <taxon>Acetobacteraceae</taxon>
        <taxon>Acetobacter</taxon>
    </lineage>
</organism>
<dbReference type="AlphaFoldDB" id="A0A149U3A8"/>
<reference evidence="5 6" key="1">
    <citation type="submission" date="2015-06" db="EMBL/GenBank/DDBJ databases">
        <title>Improved classification and identification of acetic acid bacteria using matrix-assisted laser desorption/ionization time-of-flight mass spectrometry; Gluconobacter nephelii and Gluconobacter uchimurae are later heterotypic synonyms of Gluconobacter japonicus and Gluconobacter oxydans, respectively.</title>
        <authorList>
            <person name="Li L."/>
            <person name="Cleenwerck I."/>
            <person name="De Vuyst L."/>
            <person name="Vandamme P."/>
        </authorList>
    </citation>
    <scope>NUCLEOTIDE SEQUENCE [LARGE SCALE GENOMIC DNA]</scope>
    <source>
        <strain evidence="5 6">LMG 23690</strain>
    </source>
</reference>
<dbReference type="UniPathway" id="UPA00275">
    <property type="reaction ID" value="UER00399"/>
</dbReference>
<dbReference type="Proteomes" id="UP000075360">
    <property type="component" value="Unassembled WGS sequence"/>
</dbReference>
<accession>A0A149U3A8</accession>
<dbReference type="PATRIC" id="fig|446692.4.peg.947"/>
<evidence type="ECO:0000313" key="5">
    <source>
        <dbReference type="EMBL" id="KXV59837.1"/>
    </source>
</evidence>
<gene>
    <name evidence="5" type="ORF">AD948_07125</name>
</gene>
<proteinExistence type="predicted"/>
<dbReference type="InterPro" id="IPR017945">
    <property type="entry name" value="DHBP_synth_RibB-like_a/b_dom"/>
</dbReference>
<comment type="pathway">
    <text evidence="2">Cofactor biosynthesis; riboflavin biosynthesis; 2-hydroxy-3-oxobutyl phosphate from D-ribulose 5-phosphate: step 1/1.</text>
</comment>
<dbReference type="Pfam" id="PF00926">
    <property type="entry name" value="DHBP_synthase"/>
    <property type="match status" value="1"/>
</dbReference>
<dbReference type="EC" id="4.1.99.12" evidence="3"/>
<evidence type="ECO:0000256" key="2">
    <source>
        <dbReference type="ARBA" id="ARBA00004904"/>
    </source>
</evidence>
<evidence type="ECO:0000256" key="4">
    <source>
        <dbReference type="ARBA" id="ARBA00018836"/>
    </source>
</evidence>
<evidence type="ECO:0000256" key="1">
    <source>
        <dbReference type="ARBA" id="ARBA00002284"/>
    </source>
</evidence>
<evidence type="ECO:0000313" key="6">
    <source>
        <dbReference type="Proteomes" id="UP000075360"/>
    </source>
</evidence>
<sequence>MRQFDDFESDIALFSGIRRFWHGVALISAFHLNASFRCLLKLQPAGQLCAAVTGLRATLTARSYGGIGGFASAFCLKPAEVLCEILNEDGTMARRTQLDVFSQRFDLPIISIADILREVVGSQSNAGN</sequence>
<comment type="function">
    <text evidence="1">Catalyzes the conversion of D-ribulose 5-phosphate to formate and 3,4-dihydroxy-2-butanone 4-phosphate.</text>
</comment>
<dbReference type="GO" id="GO:0008686">
    <property type="term" value="F:3,4-dihydroxy-2-butanone-4-phosphate synthase activity"/>
    <property type="evidence" value="ECO:0007669"/>
    <property type="project" value="UniProtKB-EC"/>
</dbReference>
<dbReference type="EMBL" id="LHZU01000123">
    <property type="protein sequence ID" value="KXV59837.1"/>
    <property type="molecule type" value="Genomic_DNA"/>
</dbReference>
<dbReference type="InterPro" id="IPR000422">
    <property type="entry name" value="DHBP_synthase_RibB"/>
</dbReference>
<dbReference type="GO" id="GO:0009231">
    <property type="term" value="P:riboflavin biosynthetic process"/>
    <property type="evidence" value="ECO:0007669"/>
    <property type="project" value="UniProtKB-UniPathway"/>
</dbReference>
<evidence type="ECO:0000256" key="3">
    <source>
        <dbReference type="ARBA" id="ARBA00012153"/>
    </source>
</evidence>
<dbReference type="Gene3D" id="3.90.870.10">
    <property type="entry name" value="DHBP synthase"/>
    <property type="match status" value="1"/>
</dbReference>
<comment type="caution">
    <text evidence="5">The sequence shown here is derived from an EMBL/GenBank/DDBJ whole genome shotgun (WGS) entry which is preliminary data.</text>
</comment>
<name>A0A149U3A8_9PROT</name>
<protein>
    <recommendedName>
        <fullName evidence="4">3,4-dihydroxy-2-butanone 4-phosphate synthase</fullName>
        <ecNumber evidence="3">4.1.99.12</ecNumber>
    </recommendedName>
</protein>